<dbReference type="SMART" id="SM01134">
    <property type="entry name" value="DeoRC"/>
    <property type="match status" value="1"/>
</dbReference>
<reference evidence="5 8" key="2">
    <citation type="submission" date="2020-10" db="EMBL/GenBank/DDBJ databases">
        <title>Genome sequences of Pseudomonas isolates.</title>
        <authorList>
            <person name="Wessels L."/>
            <person name="Reich F."/>
            <person name="Hammerl J."/>
        </authorList>
    </citation>
    <scope>NUCLEOTIDE SEQUENCE [LARGE SCALE GENOMIC DNA]</scope>
    <source>
        <strain evidence="5 8">20-MO00624-0</strain>
    </source>
</reference>
<dbReference type="EMBL" id="JADMCD010000016">
    <property type="protein sequence ID" value="MBF8643383.1"/>
    <property type="molecule type" value="Genomic_DNA"/>
</dbReference>
<dbReference type="RefSeq" id="WP_010798755.1">
    <property type="nucleotide sequence ID" value="NZ_CP069263.1"/>
</dbReference>
<dbReference type="InterPro" id="IPR001034">
    <property type="entry name" value="DeoR_HTH"/>
</dbReference>
<dbReference type="PANTHER" id="PTHR30363">
    <property type="entry name" value="HTH-TYPE TRANSCRIPTIONAL REGULATOR SRLR-RELATED"/>
    <property type="match status" value="1"/>
</dbReference>
<dbReference type="SMART" id="SM00420">
    <property type="entry name" value="HTH_DEOR"/>
    <property type="match status" value="1"/>
</dbReference>
<dbReference type="Proteomes" id="UP000250443">
    <property type="component" value="Unassembled WGS sequence"/>
</dbReference>
<dbReference type="SUPFAM" id="SSF100950">
    <property type="entry name" value="NagB/RpiA/CoA transferase-like"/>
    <property type="match status" value="1"/>
</dbReference>
<dbReference type="Proteomes" id="UP000626180">
    <property type="component" value="Unassembled WGS sequence"/>
</dbReference>
<evidence type="ECO:0000313" key="8">
    <source>
        <dbReference type="Proteomes" id="UP000626180"/>
    </source>
</evidence>
<protein>
    <submittedName>
        <fullName evidence="6">DeoR family transcriptional regulator</fullName>
    </submittedName>
    <submittedName>
        <fullName evidence="5">DeoR/GlpR transcriptional regulator</fullName>
    </submittedName>
</protein>
<gene>
    <name evidence="6" type="primary">glpR_2</name>
    <name evidence="5" type="ORF">IRZ65_22215</name>
    <name evidence="6" type="ORF">NCTC11842_05674</name>
</gene>
<evidence type="ECO:0000313" key="7">
    <source>
        <dbReference type="Proteomes" id="UP000250443"/>
    </source>
</evidence>
<dbReference type="InterPro" id="IPR036388">
    <property type="entry name" value="WH-like_DNA-bd_sf"/>
</dbReference>
<organism evidence="6 7">
    <name type="scientific">Pseudomonas luteola</name>
    <dbReference type="NCBI Taxonomy" id="47886"/>
    <lineage>
        <taxon>Bacteria</taxon>
        <taxon>Pseudomonadati</taxon>
        <taxon>Pseudomonadota</taxon>
        <taxon>Gammaproteobacteria</taxon>
        <taxon>Pseudomonadales</taxon>
        <taxon>Pseudomonadaceae</taxon>
        <taxon>Pseudomonas</taxon>
    </lineage>
</organism>
<dbReference type="InterPro" id="IPR037171">
    <property type="entry name" value="NagB/RpiA_transferase-like"/>
</dbReference>
<evidence type="ECO:0000313" key="6">
    <source>
        <dbReference type="EMBL" id="SPZ16640.1"/>
    </source>
</evidence>
<evidence type="ECO:0000256" key="3">
    <source>
        <dbReference type="ARBA" id="ARBA00023163"/>
    </source>
</evidence>
<accession>A0A2X2FCW7</accession>
<evidence type="ECO:0000256" key="2">
    <source>
        <dbReference type="ARBA" id="ARBA00023015"/>
    </source>
</evidence>
<keyword evidence="1" id="KW-0678">Repressor</keyword>
<name>A0A2X2FCW7_PSELU</name>
<keyword evidence="2" id="KW-0805">Transcription regulation</keyword>
<dbReference type="Pfam" id="PF00455">
    <property type="entry name" value="DeoRC"/>
    <property type="match status" value="1"/>
</dbReference>
<dbReference type="EMBL" id="UAUF01000015">
    <property type="protein sequence ID" value="SPZ16640.1"/>
    <property type="molecule type" value="Genomic_DNA"/>
</dbReference>
<dbReference type="AlphaFoldDB" id="A0A2X2FCW7"/>
<dbReference type="Gene3D" id="1.10.10.10">
    <property type="entry name" value="Winged helix-like DNA-binding domain superfamily/Winged helix DNA-binding domain"/>
    <property type="match status" value="1"/>
</dbReference>
<reference evidence="6 7" key="1">
    <citation type="submission" date="2018-06" db="EMBL/GenBank/DDBJ databases">
        <authorList>
            <consortium name="Pathogen Informatics"/>
            <person name="Doyle S."/>
        </authorList>
    </citation>
    <scope>NUCLEOTIDE SEQUENCE [LARGE SCALE GENOMIC DNA]</scope>
    <source>
        <strain evidence="6 7">NCTC11842</strain>
    </source>
</reference>
<dbReference type="SUPFAM" id="SSF46785">
    <property type="entry name" value="Winged helix' DNA-binding domain"/>
    <property type="match status" value="1"/>
</dbReference>
<dbReference type="GO" id="GO:0003700">
    <property type="term" value="F:DNA-binding transcription factor activity"/>
    <property type="evidence" value="ECO:0007669"/>
    <property type="project" value="InterPro"/>
</dbReference>
<dbReference type="InterPro" id="IPR050313">
    <property type="entry name" value="Carb_Metab_HTH_regulators"/>
</dbReference>
<dbReference type="PRINTS" id="PR00037">
    <property type="entry name" value="HTHLACR"/>
</dbReference>
<evidence type="ECO:0000313" key="5">
    <source>
        <dbReference type="EMBL" id="MBF8643383.1"/>
    </source>
</evidence>
<dbReference type="Pfam" id="PF08220">
    <property type="entry name" value="HTH_DeoR"/>
    <property type="match status" value="1"/>
</dbReference>
<proteinExistence type="predicted"/>
<keyword evidence="8" id="KW-1185">Reference proteome</keyword>
<dbReference type="PANTHER" id="PTHR30363:SF4">
    <property type="entry name" value="GLYCEROL-3-PHOSPHATE REGULON REPRESSOR"/>
    <property type="match status" value="1"/>
</dbReference>
<keyword evidence="3" id="KW-0804">Transcription</keyword>
<sequence length="264" mass="28113">MPILKDILPHERQSVILQRLDSQGRVIAADLAKEMSVSEDSIRRDLRELAQRGLCRRVYGGALSVAPDPGPLNKRIQNSTPILSVLAEAAAALVDPGQTIFLDAGSTNRAIALALPSQANLTVITNAPAIGEALLSKPGVETILIGGRLDSKAGGSLGAKALREIQAIHADIYFMGACALSFETGVTAFNFEEAELKRALVNAANATVITLSADKFDTLAPYQVIPSEAIDHLVIETNNQVEPRLKAFRKSGCSVQTVHTEEAL</sequence>
<evidence type="ECO:0000259" key="4">
    <source>
        <dbReference type="PROSITE" id="PS51000"/>
    </source>
</evidence>
<feature type="domain" description="HTH deoR-type" evidence="4">
    <location>
        <begin position="9"/>
        <end position="64"/>
    </location>
</feature>
<dbReference type="PROSITE" id="PS51000">
    <property type="entry name" value="HTH_DEOR_2"/>
    <property type="match status" value="1"/>
</dbReference>
<dbReference type="InterPro" id="IPR014036">
    <property type="entry name" value="DeoR-like_C"/>
</dbReference>
<evidence type="ECO:0000256" key="1">
    <source>
        <dbReference type="ARBA" id="ARBA00022491"/>
    </source>
</evidence>
<dbReference type="InterPro" id="IPR036390">
    <property type="entry name" value="WH_DNA-bd_sf"/>
</dbReference>